<dbReference type="EMBL" id="JYJA01000015">
    <property type="protein sequence ID" value="KJL45566.1"/>
    <property type="molecule type" value="Genomic_DNA"/>
</dbReference>
<accession>A0A0M2HFZ1</accession>
<name>A0A0M2HFZ1_MICTR</name>
<evidence type="ECO:0000313" key="2">
    <source>
        <dbReference type="EMBL" id="KJL45566.1"/>
    </source>
</evidence>
<organism evidence="2 3">
    <name type="scientific">Microbacterium trichothecenolyticum</name>
    <name type="common">Aureobacterium trichothecenolyticum</name>
    <dbReference type="NCBI Taxonomy" id="69370"/>
    <lineage>
        <taxon>Bacteria</taxon>
        <taxon>Bacillati</taxon>
        <taxon>Actinomycetota</taxon>
        <taxon>Actinomycetes</taxon>
        <taxon>Micrococcales</taxon>
        <taxon>Microbacteriaceae</taxon>
        <taxon>Microbacterium</taxon>
    </lineage>
</organism>
<gene>
    <name evidence="2" type="ORF">RS82_00118</name>
</gene>
<protein>
    <recommendedName>
        <fullName evidence="4">Helix-turn-helix protein</fullName>
    </recommendedName>
</protein>
<evidence type="ECO:0000256" key="1">
    <source>
        <dbReference type="SAM" id="MobiDB-lite"/>
    </source>
</evidence>
<feature type="compositionally biased region" description="Basic and acidic residues" evidence="1">
    <location>
        <begin position="82"/>
        <end position="91"/>
    </location>
</feature>
<proteinExistence type="predicted"/>
<sequence length="91" mass="10215">MSIVTHERVQSRENGEMTVEYLSLLDVARHLGVSRNTVARYRLPEPDVRVGSGLNAARGWSVKTIDEWNAQRPGPGNWGRRKAVETKGSKE</sequence>
<keyword evidence="3" id="KW-1185">Reference proteome</keyword>
<feature type="region of interest" description="Disordered" evidence="1">
    <location>
        <begin position="71"/>
        <end position="91"/>
    </location>
</feature>
<dbReference type="PATRIC" id="fig|69370.6.peg.124"/>
<evidence type="ECO:0000313" key="3">
    <source>
        <dbReference type="Proteomes" id="UP000034098"/>
    </source>
</evidence>
<dbReference type="AlphaFoldDB" id="A0A0M2HFZ1"/>
<comment type="caution">
    <text evidence="2">The sequence shown here is derived from an EMBL/GenBank/DDBJ whole genome shotgun (WGS) entry which is preliminary data.</text>
</comment>
<evidence type="ECO:0008006" key="4">
    <source>
        <dbReference type="Google" id="ProtNLM"/>
    </source>
</evidence>
<reference evidence="2 3" key="1">
    <citation type="submission" date="2015-02" db="EMBL/GenBank/DDBJ databases">
        <title>Draft genome sequences of ten Microbacterium spp. with emphasis on heavy metal contaminated environments.</title>
        <authorList>
            <person name="Corretto E."/>
        </authorList>
    </citation>
    <scope>NUCLEOTIDE SEQUENCE [LARGE SCALE GENOMIC DNA]</scope>
    <source>
        <strain evidence="2 3">DSM 8608</strain>
    </source>
</reference>
<dbReference type="Proteomes" id="UP000034098">
    <property type="component" value="Unassembled WGS sequence"/>
</dbReference>